<comment type="caution">
    <text evidence="3">The sequence shown here is derived from an EMBL/GenBank/DDBJ whole genome shotgun (WGS) entry which is preliminary data.</text>
</comment>
<evidence type="ECO:0000256" key="2">
    <source>
        <dbReference type="SAM" id="Phobius"/>
    </source>
</evidence>
<accession>A0ABQ9H871</accession>
<evidence type="ECO:0000313" key="4">
    <source>
        <dbReference type="Proteomes" id="UP001159363"/>
    </source>
</evidence>
<sequence length="1493" mass="166719">MVKKPGIDYTVAHKGKIYFQVYNASGVTMDTVASSNYKDTRTHKTHEEILLKFVVDPTWANRVLFPAGSPPGFSHMGLMLDDAAGRRVFSGISRFPSLFHSGAAPYSTRFTLIGSQDLDEAVGSDAFIAFVLLEVCSHLHSFKYSKKNNVNRCTDFTETYFETARYHCEPGSIPVVPLPDFRMWKSCRTMPLVGGFSRESPVSPALSFRRFSVLTSITFMDSQDLTVKGNGVWKKYTDPVSELVGAARPRSEARSNGAIRATLTRMLSVSSLLRARRAVFPSTLCCAIQIFAQICSLTYFTLHDYAHDGRFVRICVHLSRNRGRRQVQLGTNPSTGKHRCPGAPDTSSSAGETSAAVSGDRSDREALAGVNPRGRDRAPAPRPSSSPFLRSRGRCSYPPCQVMPLIISPPTTPPSLQFPRPPRPAILLSEILVWRTSCSNIRYVDLQLERRDAVAQVWTTSRLSNSLIVTFIQLSVERIHTNTGLLWAVHGKMSTFESPAQDLLVYTFRGICTFEQNFGAFSRTPQAFEKSRQILKVFGLLVFLSRILKIRYAPRRSNQGTSSPASMLAMQVDFYRSNVQDMCDPGSSALRYHNVLALRTVASTFDDFYEGRGGRAVSLLASDQGEQGSVPSRVTGFLHVGIVPDDAVGLRVFLRISRSPCPFIPEQLHTPSVTLVGSQDLVGKSRPNLFNHSQFYRSVPVSALRMIALRGASNCSCWSLRHQVFFREKISGPVVLQNTFPSPIVSRLAHAAFTQHYRLFTEKLSPLKALLKIPNRKFRWFEMNFISISSPALNSNGGTVFCVDLRPDLGSSFESRWCNRALFTIMKRRGVPRLNPEPRRRAGRHCKDVNISQDVAFLPLGGRNDNIAAWTGQPAPDVSNYQTWYGIWPYKAGNAMTGATRIPATMADLAQSFTESAVSLLASHQGDPGTIPCRAIPDSRMWESCRTRPSVGRYSQGSPASPGPSFLRCSMLISITLIGSQDLDLKTGYDGYSNIVPLTLSVVRCPQYLIPSTLASHQDEAGSIPGRVIPDSCKWESCRKMPFVGCFLGDLPLLPPYSSQSPSSALKTSILRAVRISSVTHTLWIVSSALTFVSRSFARIPDFSAVRIPCNVPRIGQKKAGERGGGEMYPPDSQMMMDMLRAAMLHAMLWSRAFLVVSQLGTVAYSRTVPTNEQFWRWNRFPSRTVVNSRTVPANELNHLQYQNCHSTARTRNFVPVKYCSTHGRRMFFYFAIFRREYVLNGAPGRKRRCNARMVIRSDAITPWLINMIEIYVVSLDRGLAATGGHFGLVRKFPGIVSRDPDPTLVQTELERRARGMTLPENVTVAILDDVTIPDDITILDDDFMLYQAALAFIILFFMLQYSTLTFAILHFTFYHSTLAPTILNSIIHALSVRLDIRDKQWQCAARGYVVHLDIHHPLHALSFCLGIRHLVLHFFMVYHSASASAILYLISLLGKMELESMAQDEWNRSEGFGFPTAILDYLNSSLHRLVEK</sequence>
<name>A0ABQ9H871_9NEOP</name>
<dbReference type="Proteomes" id="UP001159363">
    <property type="component" value="Chromosome 5"/>
</dbReference>
<feature type="compositionally biased region" description="Polar residues" evidence="1">
    <location>
        <begin position="345"/>
        <end position="356"/>
    </location>
</feature>
<dbReference type="EMBL" id="JARBHB010000006">
    <property type="protein sequence ID" value="KAJ8880502.1"/>
    <property type="molecule type" value="Genomic_DNA"/>
</dbReference>
<feature type="transmembrane region" description="Helical" evidence="2">
    <location>
        <begin position="1431"/>
        <end position="1454"/>
    </location>
</feature>
<organism evidence="3 4">
    <name type="scientific">Dryococelus australis</name>
    <dbReference type="NCBI Taxonomy" id="614101"/>
    <lineage>
        <taxon>Eukaryota</taxon>
        <taxon>Metazoa</taxon>
        <taxon>Ecdysozoa</taxon>
        <taxon>Arthropoda</taxon>
        <taxon>Hexapoda</taxon>
        <taxon>Insecta</taxon>
        <taxon>Pterygota</taxon>
        <taxon>Neoptera</taxon>
        <taxon>Polyneoptera</taxon>
        <taxon>Phasmatodea</taxon>
        <taxon>Verophasmatodea</taxon>
        <taxon>Anareolatae</taxon>
        <taxon>Phasmatidae</taxon>
        <taxon>Eurycanthinae</taxon>
        <taxon>Dryococelus</taxon>
    </lineage>
</organism>
<reference evidence="3 4" key="1">
    <citation type="submission" date="2023-02" db="EMBL/GenBank/DDBJ databases">
        <title>LHISI_Scaffold_Assembly.</title>
        <authorList>
            <person name="Stuart O.P."/>
            <person name="Cleave R."/>
            <person name="Magrath M.J.L."/>
            <person name="Mikheyev A.S."/>
        </authorList>
    </citation>
    <scope>NUCLEOTIDE SEQUENCE [LARGE SCALE GENOMIC DNA]</scope>
    <source>
        <strain evidence="3">Daus_M_001</strain>
        <tissue evidence="3">Leg muscle</tissue>
    </source>
</reference>
<gene>
    <name evidence="3" type="ORF">PR048_016972</name>
</gene>
<keyword evidence="4" id="KW-1185">Reference proteome</keyword>
<evidence type="ECO:0000256" key="1">
    <source>
        <dbReference type="SAM" id="MobiDB-lite"/>
    </source>
</evidence>
<proteinExistence type="predicted"/>
<keyword evidence="2" id="KW-0472">Membrane</keyword>
<feature type="transmembrane region" description="Helical" evidence="2">
    <location>
        <begin position="1344"/>
        <end position="1362"/>
    </location>
</feature>
<feature type="region of interest" description="Disordered" evidence="1">
    <location>
        <begin position="326"/>
        <end position="393"/>
    </location>
</feature>
<keyword evidence="2" id="KW-0812">Transmembrane</keyword>
<keyword evidence="2" id="KW-1133">Transmembrane helix</keyword>
<evidence type="ECO:0000313" key="3">
    <source>
        <dbReference type="EMBL" id="KAJ8880502.1"/>
    </source>
</evidence>
<protein>
    <submittedName>
        <fullName evidence="3">Uncharacterized protein</fullName>
    </submittedName>
</protein>